<keyword evidence="2" id="KW-1133">Transmembrane helix</keyword>
<evidence type="ECO:0000256" key="2">
    <source>
        <dbReference type="SAM" id="Phobius"/>
    </source>
</evidence>
<dbReference type="GO" id="GO:0035556">
    <property type="term" value="P:intracellular signal transduction"/>
    <property type="evidence" value="ECO:0007669"/>
    <property type="project" value="InterPro"/>
</dbReference>
<dbReference type="CDD" id="cd07302">
    <property type="entry name" value="CHD"/>
    <property type="match status" value="1"/>
</dbReference>
<dbReference type="Proteomes" id="UP000003835">
    <property type="component" value="Unassembled WGS sequence"/>
</dbReference>
<dbReference type="PROSITE" id="PS50125">
    <property type="entry name" value="GUANYLATE_CYCLASE_2"/>
    <property type="match status" value="1"/>
</dbReference>
<reference evidence="4 5" key="1">
    <citation type="submission" date="2008-07" db="EMBL/GenBank/DDBJ databases">
        <authorList>
            <person name="Tandeau de Marsac N."/>
            <person name="Ferriera S."/>
            <person name="Johnson J."/>
            <person name="Kravitz S."/>
            <person name="Beeson K."/>
            <person name="Sutton G."/>
            <person name="Rogers Y.-H."/>
            <person name="Friedman R."/>
            <person name="Frazier M."/>
            <person name="Venter J.C."/>
        </authorList>
    </citation>
    <scope>NUCLEOTIDE SEQUENCE [LARGE SCALE GENOMIC DNA]</scope>
    <source>
        <strain evidence="4 5">PCC 7420</strain>
    </source>
</reference>
<dbReference type="GO" id="GO:0009190">
    <property type="term" value="P:cyclic nucleotide biosynthetic process"/>
    <property type="evidence" value="ECO:0007669"/>
    <property type="project" value="InterPro"/>
</dbReference>
<dbReference type="eggNOG" id="COG2114">
    <property type="taxonomic scope" value="Bacteria"/>
</dbReference>
<dbReference type="RefSeq" id="WP_006102544.1">
    <property type="nucleotide sequence ID" value="NZ_DS989854.1"/>
</dbReference>
<dbReference type="HOGENOM" id="CLU_000445_85_1_3"/>
<proteinExistence type="inferred from homology"/>
<feature type="transmembrane region" description="Helical" evidence="2">
    <location>
        <begin position="15"/>
        <end position="38"/>
    </location>
</feature>
<feature type="domain" description="Guanylate cyclase" evidence="3">
    <location>
        <begin position="443"/>
        <end position="575"/>
    </location>
</feature>
<keyword evidence="2" id="KW-0812">Transmembrane</keyword>
<dbReference type="SMART" id="SM00044">
    <property type="entry name" value="CYCc"/>
    <property type="match status" value="1"/>
</dbReference>
<dbReference type="PROSITE" id="PS51257">
    <property type="entry name" value="PROKAR_LIPOPROTEIN"/>
    <property type="match status" value="1"/>
</dbReference>
<keyword evidence="5" id="KW-1185">Reference proteome</keyword>
<dbReference type="InterPro" id="IPR001054">
    <property type="entry name" value="A/G_cyclase"/>
</dbReference>
<sequence>MLAKLRQFLWTWRGVWITVPTVTGCILLLRWLGFLQLLELAAFDQLIRLRPPDSPDSRIVIVGITETDIQTLGTSILSDADLAQLLTTIKQQKPRAIGLDIVRDQPEGTGQEQLNQVFQTTPNLLGLKKVIANDPNSVMQAPPLLEKQGQIAGADVVLDPDGKVRRGFLYITSDTDETLPSLGLGLAKLYLEFDNITPQGSSQNPDDLQLGQAVFVPWEANDGGYIRTDAGGYQMMLNYRNAPFTTVSLSDVLANQITTDLMRDRVVLIGYTAPSKKDEFLTPYSSILVGNPQTTYGVLIHAQLTSQIISAAFGERPLIKTWSEPLEWIWILLWSGIGATIRWRWRYAGGVAKFSFPPLLFTLLAGGSLVGICYLAFLQGWWIPLVPPGFALVGSVIAITSYLAHQATTIRYCFSRYLTDEVVANVLENPDALNLEMQRQNVTILMSDLRGFSNISERLPPEQVASLLNIYLSAMTDIINQYKGTINDFIGDAILVFFGAPTQQADDAQRAVACAVAMQSAMSRVNQELNQSGLPKIKMGIGINTGEVVVGNIGSQKRTKWTVIGSPINLASRIESYTVGDQILISETTWQEAGIDGVKFRQEKLVQPKGFHQPIPIYDVVGIGGKYDLHLPEVKEEIVELQEEIPIEFTVISGKDIGEERFWGKIFQVSVNGAAIRCEFPLEPLTSLQLYLVNPFSDNQIQGDFYARVSESLVADKTAVWVQFTVMAPDVEGWLRSWMMGVE</sequence>
<dbReference type="InterPro" id="IPR029787">
    <property type="entry name" value="Nucleotide_cyclase"/>
</dbReference>
<name>B4VV29_9CYAN</name>
<dbReference type="OrthoDB" id="337251at2"/>
<dbReference type="SMART" id="SM01080">
    <property type="entry name" value="CHASE2"/>
    <property type="match status" value="1"/>
</dbReference>
<dbReference type="STRING" id="118168.MC7420_4224"/>
<dbReference type="InterPro" id="IPR007890">
    <property type="entry name" value="CHASE2"/>
</dbReference>
<accession>B4VV29</accession>
<dbReference type="eggNOG" id="COG4252">
    <property type="taxonomic scope" value="Bacteria"/>
</dbReference>
<evidence type="ECO:0000259" key="3">
    <source>
        <dbReference type="PROSITE" id="PS50125"/>
    </source>
</evidence>
<feature type="transmembrane region" description="Helical" evidence="2">
    <location>
        <begin position="326"/>
        <end position="345"/>
    </location>
</feature>
<dbReference type="EMBL" id="DS989854">
    <property type="protein sequence ID" value="EDX74239.1"/>
    <property type="molecule type" value="Genomic_DNA"/>
</dbReference>
<dbReference type="Pfam" id="PF05226">
    <property type="entry name" value="CHASE2"/>
    <property type="match status" value="1"/>
</dbReference>
<dbReference type="PANTHER" id="PTHR43081:SF1">
    <property type="entry name" value="ADENYLATE CYCLASE, TERMINAL-DIFFERENTIATION SPECIFIC"/>
    <property type="match status" value="1"/>
</dbReference>
<evidence type="ECO:0000313" key="4">
    <source>
        <dbReference type="EMBL" id="EDX74239.1"/>
    </source>
</evidence>
<gene>
    <name evidence="4" type="ORF">MC7420_4224</name>
</gene>
<dbReference type="Gene3D" id="3.30.70.1230">
    <property type="entry name" value="Nucleotide cyclase"/>
    <property type="match status" value="1"/>
</dbReference>
<evidence type="ECO:0000256" key="1">
    <source>
        <dbReference type="ARBA" id="ARBA00005381"/>
    </source>
</evidence>
<evidence type="ECO:0000313" key="5">
    <source>
        <dbReference type="Proteomes" id="UP000003835"/>
    </source>
</evidence>
<dbReference type="PANTHER" id="PTHR43081">
    <property type="entry name" value="ADENYLATE CYCLASE, TERMINAL-DIFFERENTIATION SPECIFIC-RELATED"/>
    <property type="match status" value="1"/>
</dbReference>
<protein>
    <recommendedName>
        <fullName evidence="3">Guanylate cyclase domain-containing protein</fullName>
    </recommendedName>
</protein>
<feature type="transmembrane region" description="Helical" evidence="2">
    <location>
        <begin position="357"/>
        <end position="378"/>
    </location>
</feature>
<comment type="similarity">
    <text evidence="1">Belongs to the adenylyl cyclase class-3 family.</text>
</comment>
<dbReference type="InterPro" id="IPR050697">
    <property type="entry name" value="Adenylyl/Guanylyl_Cyclase_3/4"/>
</dbReference>
<organism evidence="4 5">
    <name type="scientific">Coleofasciculus chthonoplastes PCC 7420</name>
    <dbReference type="NCBI Taxonomy" id="118168"/>
    <lineage>
        <taxon>Bacteria</taxon>
        <taxon>Bacillati</taxon>
        <taxon>Cyanobacteriota</taxon>
        <taxon>Cyanophyceae</taxon>
        <taxon>Coleofasciculales</taxon>
        <taxon>Coleofasciculaceae</taxon>
        <taxon>Coleofasciculus</taxon>
    </lineage>
</organism>
<dbReference type="SUPFAM" id="SSF55073">
    <property type="entry name" value="Nucleotide cyclase"/>
    <property type="match status" value="1"/>
</dbReference>
<dbReference type="AlphaFoldDB" id="B4VV29"/>
<dbReference type="Pfam" id="PF00211">
    <property type="entry name" value="Guanylate_cyc"/>
    <property type="match status" value="1"/>
</dbReference>
<keyword evidence="2" id="KW-0472">Membrane</keyword>
<feature type="transmembrane region" description="Helical" evidence="2">
    <location>
        <begin position="385"/>
        <end position="404"/>
    </location>
</feature>
<dbReference type="GO" id="GO:0004016">
    <property type="term" value="F:adenylate cyclase activity"/>
    <property type="evidence" value="ECO:0007669"/>
    <property type="project" value="UniProtKB-ARBA"/>
</dbReference>